<sequence length="420" mass="47405">MMQIEKQREDYYRKLGTPPGVPTMKGATAEPENTHEGYNSIIEELGDHSVPDGWIQRPKRNAVPGTPPGPPVQWDKAEDPDDVQPGYGYVPADTANHEEIFFYHSDHLGSTSYITDAKANVAQFDAYLPYGELLVDEHSSTEEMPYKFNGKELDQETGLYYYGARYMNPVTSLWYGVDPLAEKYPSVGAYVYCVNNPIKLIDPNGKDRYHDKDGTMQYSPTVHSAKDLGSGQRYVGATFHDKKNAINYRKDGSILFKNETAAYNRIWNQADKHYRTPKEKAGREVAAFILERGGVLVMPEYKNTNITSEISEYGYKLDQSGYLTYKNERWKITGQIHTHQDRSSNHKPILSENLASVAGDYDTSVKMGALPVIAIGHKNNVDAIYFNKTGFSTIHIGTRKDLLSGRITLSTWLRGYPTKK</sequence>
<evidence type="ECO:0000313" key="3">
    <source>
        <dbReference type="Proteomes" id="UP000248314"/>
    </source>
</evidence>
<reference evidence="2 3" key="1">
    <citation type="submission" date="2018-05" db="EMBL/GenBank/DDBJ databases">
        <title>Genomic Encyclopedia of Type Strains, Phase I: the one thousand microbial genomes (KMG-I) project.</title>
        <authorList>
            <person name="Kyrpides N."/>
        </authorList>
    </citation>
    <scope>NUCLEOTIDE SEQUENCE [LARGE SCALE GENOMIC DNA]</scope>
    <source>
        <strain evidence="2 3">DSM 15611</strain>
    </source>
</reference>
<dbReference type="PANTHER" id="PTHR32305">
    <property type="match status" value="1"/>
</dbReference>
<feature type="region of interest" description="Disordered" evidence="1">
    <location>
        <begin position="1"/>
        <end position="33"/>
    </location>
</feature>
<dbReference type="PANTHER" id="PTHR32305:SF15">
    <property type="entry name" value="PROTEIN RHSA-RELATED"/>
    <property type="match status" value="1"/>
</dbReference>
<dbReference type="InterPro" id="IPR022385">
    <property type="entry name" value="Rhs_assc_core"/>
</dbReference>
<gene>
    <name evidence="2" type="ORF">EJ73_02407</name>
</gene>
<accession>A0A318HYP0</accession>
<dbReference type="AlphaFoldDB" id="A0A318HYP0"/>
<organism evidence="2 3">
    <name type="scientific">Hoylesella shahii DSM 15611 = JCM 12083</name>
    <dbReference type="NCBI Taxonomy" id="1122991"/>
    <lineage>
        <taxon>Bacteria</taxon>
        <taxon>Pseudomonadati</taxon>
        <taxon>Bacteroidota</taxon>
        <taxon>Bacteroidia</taxon>
        <taxon>Bacteroidales</taxon>
        <taxon>Prevotellaceae</taxon>
        <taxon>Hoylesella</taxon>
    </lineage>
</organism>
<dbReference type="Gene3D" id="2.180.10.10">
    <property type="entry name" value="RHS repeat-associated core"/>
    <property type="match status" value="1"/>
</dbReference>
<evidence type="ECO:0000313" key="2">
    <source>
        <dbReference type="EMBL" id="PXX19475.1"/>
    </source>
</evidence>
<proteinExistence type="predicted"/>
<comment type="caution">
    <text evidence="2">The sequence shown here is derived from an EMBL/GenBank/DDBJ whole genome shotgun (WGS) entry which is preliminary data.</text>
</comment>
<name>A0A318HYP0_9BACT</name>
<dbReference type="InterPro" id="IPR050708">
    <property type="entry name" value="T6SS_VgrG/RHS"/>
</dbReference>
<keyword evidence="3" id="KW-1185">Reference proteome</keyword>
<dbReference type="NCBIfam" id="TIGR03696">
    <property type="entry name" value="Rhs_assc_core"/>
    <property type="match status" value="1"/>
</dbReference>
<dbReference type="Proteomes" id="UP000248314">
    <property type="component" value="Unassembled WGS sequence"/>
</dbReference>
<dbReference type="STRING" id="1122991.GCA_000613445_00123"/>
<dbReference type="EMBL" id="QJJX01000038">
    <property type="protein sequence ID" value="PXX19475.1"/>
    <property type="molecule type" value="Genomic_DNA"/>
</dbReference>
<feature type="compositionally biased region" description="Basic and acidic residues" evidence="1">
    <location>
        <begin position="1"/>
        <end position="13"/>
    </location>
</feature>
<protein>
    <submittedName>
        <fullName evidence="2">RHS repeat-associated protein</fullName>
    </submittedName>
</protein>
<evidence type="ECO:0000256" key="1">
    <source>
        <dbReference type="SAM" id="MobiDB-lite"/>
    </source>
</evidence>